<reference evidence="3" key="1">
    <citation type="submission" date="2017-06" db="EMBL/GenBank/DDBJ databases">
        <title>FDA dAtabase for Regulatory Grade micrObial Sequences (FDA-ARGOS): Supporting development and validation of Infectious Disease Dx tests.</title>
        <authorList>
            <person name="Goldberg B."/>
            <person name="Campos J."/>
            <person name="Tallon L."/>
            <person name="Sadzewicz L."/>
            <person name="Sengamalay N."/>
            <person name="Ott S."/>
            <person name="Godinez A."/>
            <person name="Nagaraj S."/>
            <person name="Vavikolanu K."/>
            <person name="Nadendla S."/>
            <person name="George J."/>
            <person name="Geyer C."/>
            <person name="Sichtig H."/>
        </authorList>
    </citation>
    <scope>NUCLEOTIDE SEQUENCE [LARGE SCALE GENOMIC DNA]</scope>
    <source>
        <strain evidence="3">FDAARGOS_285</strain>
    </source>
</reference>
<evidence type="ECO:0000313" key="2">
    <source>
        <dbReference type="EMBL" id="ASE33735.1"/>
    </source>
</evidence>
<organism evidence="2 3">
    <name type="scientific">Mammaliicoccus sciuri</name>
    <name type="common">Staphylococcus sciuri</name>
    <dbReference type="NCBI Taxonomy" id="1296"/>
    <lineage>
        <taxon>Bacteria</taxon>
        <taxon>Bacillati</taxon>
        <taxon>Bacillota</taxon>
        <taxon>Bacilli</taxon>
        <taxon>Bacillales</taxon>
        <taxon>Staphylococcaceae</taxon>
        <taxon>Mammaliicoccus</taxon>
    </lineage>
</organism>
<dbReference type="EMBL" id="CP022046">
    <property type="protein sequence ID" value="ASE33735.1"/>
    <property type="molecule type" value="Genomic_DNA"/>
</dbReference>
<dbReference type="AlphaFoldDB" id="A0AAI8DH84"/>
<evidence type="ECO:0000259" key="1">
    <source>
        <dbReference type="PROSITE" id="PS50965"/>
    </source>
</evidence>
<name>A0AAI8DH84_MAMSC</name>
<dbReference type="Proteomes" id="UP000197058">
    <property type="component" value="Chromosome"/>
</dbReference>
<accession>A0AAI8DH84</accession>
<proteinExistence type="predicted"/>
<protein>
    <submittedName>
        <fullName evidence="2">NERD domain-containing protein</fullName>
    </submittedName>
</protein>
<sequence>MESKHDTKYFQSLIGRAELTENILKSIQNKSSGNDGENYFSAILNCDTDIVYLNDFQFTFNSQVQIDAIVIDDHAIYLFEIKNYKGIYYLEDTLLKNNFGSSFTSPFIQMERARNEFNKLCRYLEIDKPVVSKLVFTNPYFNFKNKNLLKDQVILPSELGSFTQLFKNQNQSENIRIKQKLLTVRNSFDAQYSKGVTIPFEQFKPGIKCPRCNRMFTVKIEQDKQKCTCQYCESEMDKKYVYEYNLQELYYLKQEPFTITEAVWWLGGNSKTIRRICDKCFLSKGARNKKYFLK</sequence>
<gene>
    <name evidence="2" type="ORF">CEP64_03700</name>
</gene>
<dbReference type="PROSITE" id="PS50965">
    <property type="entry name" value="NERD"/>
    <property type="match status" value="1"/>
</dbReference>
<dbReference type="Pfam" id="PF08378">
    <property type="entry name" value="NERD"/>
    <property type="match status" value="1"/>
</dbReference>
<feature type="domain" description="NERD" evidence="1">
    <location>
        <begin position="32"/>
        <end position="143"/>
    </location>
</feature>
<dbReference type="KEGG" id="sscu:CEP64_03700"/>
<dbReference type="InterPro" id="IPR011528">
    <property type="entry name" value="NERD"/>
</dbReference>
<evidence type="ECO:0000313" key="3">
    <source>
        <dbReference type="Proteomes" id="UP000197058"/>
    </source>
</evidence>
<dbReference type="RefSeq" id="WP_088592261.1">
    <property type="nucleotide sequence ID" value="NZ_CP022046.2"/>
</dbReference>